<organism evidence="2 3">
    <name type="scientific">Meristemomyces frigidus</name>
    <dbReference type="NCBI Taxonomy" id="1508187"/>
    <lineage>
        <taxon>Eukaryota</taxon>
        <taxon>Fungi</taxon>
        <taxon>Dikarya</taxon>
        <taxon>Ascomycota</taxon>
        <taxon>Pezizomycotina</taxon>
        <taxon>Dothideomycetes</taxon>
        <taxon>Dothideomycetidae</taxon>
        <taxon>Mycosphaerellales</taxon>
        <taxon>Teratosphaeriaceae</taxon>
        <taxon>Meristemomyces</taxon>
    </lineage>
</organism>
<protein>
    <submittedName>
        <fullName evidence="2">Uncharacterized protein</fullName>
    </submittedName>
</protein>
<name>A0AAN7TB07_9PEZI</name>
<dbReference type="EMBL" id="JAVRRL010000066">
    <property type="protein sequence ID" value="KAK5109336.1"/>
    <property type="molecule type" value="Genomic_DNA"/>
</dbReference>
<evidence type="ECO:0000256" key="1">
    <source>
        <dbReference type="SAM" id="MobiDB-lite"/>
    </source>
</evidence>
<accession>A0AAN7TB07</accession>
<sequence>MIMANNTPATPSFAVWALKQHFGQPFTSLPTEVMERICKMVGIALASTLAPSTLHGSDHVPVGTLPSPTGPFKDPEDPPANRSCPLLRRVPHEIRRLIFAHELKPILDAYVPHCCNDSHQCEKKHIHRDVKSATTDKKGSQQAKNRALDFMVLCKVLKDEISTILYEERYFVVHVHEGIRNVGIEFLNSGRQQLQFQDEVLDDSRFARFCHGEEYGFDRIKKIKFLIFPPSTQDMQTRHPHVNTFYMLWSACQLLQHGCDKNRLAFLTIEFAPMRKPSSEESATLAPATNTERTGCRAIAKSETYLWDMMTGCPSTTTIHNHSDIEMILRPFSILRAHNVTINLPPRLDTHAPTIDFVASLKQRILSLGSSNSEFDNTLLSEYFAHQIRGLQVDMQRYANELMYSTSEAGRSLADLTMRDWDEDGNTSDRMNIDSGADETEEEEEEDFWLS</sequence>
<evidence type="ECO:0000313" key="3">
    <source>
        <dbReference type="Proteomes" id="UP001310890"/>
    </source>
</evidence>
<gene>
    <name evidence="2" type="ORF">LTR62_007105</name>
</gene>
<dbReference type="AlphaFoldDB" id="A0AAN7TB07"/>
<comment type="caution">
    <text evidence="2">The sequence shown here is derived from an EMBL/GenBank/DDBJ whole genome shotgun (WGS) entry which is preliminary data.</text>
</comment>
<proteinExistence type="predicted"/>
<feature type="region of interest" description="Disordered" evidence="1">
    <location>
        <begin position="56"/>
        <end position="83"/>
    </location>
</feature>
<evidence type="ECO:0000313" key="2">
    <source>
        <dbReference type="EMBL" id="KAK5109336.1"/>
    </source>
</evidence>
<reference evidence="2" key="1">
    <citation type="submission" date="2023-08" db="EMBL/GenBank/DDBJ databases">
        <title>Black Yeasts Isolated from many extreme environments.</title>
        <authorList>
            <person name="Coleine C."/>
            <person name="Stajich J.E."/>
            <person name="Selbmann L."/>
        </authorList>
    </citation>
    <scope>NUCLEOTIDE SEQUENCE</scope>
    <source>
        <strain evidence="2">CCFEE 5401</strain>
    </source>
</reference>
<feature type="region of interest" description="Disordered" evidence="1">
    <location>
        <begin position="420"/>
        <end position="451"/>
    </location>
</feature>
<feature type="compositionally biased region" description="Acidic residues" evidence="1">
    <location>
        <begin position="436"/>
        <end position="451"/>
    </location>
</feature>
<dbReference type="Proteomes" id="UP001310890">
    <property type="component" value="Unassembled WGS sequence"/>
</dbReference>